<evidence type="ECO:0000256" key="5">
    <source>
        <dbReference type="ARBA" id="ARBA00022741"/>
    </source>
</evidence>
<protein>
    <recommendedName>
        <fullName evidence="11">DNA integrity scanning protein DisA</fullName>
    </recommendedName>
    <alternativeName>
        <fullName evidence="11">Cyclic di-AMP synthase</fullName>
        <shortName evidence="11">c-di-AMP synthase</shortName>
    </alternativeName>
    <alternativeName>
        <fullName evidence="11">Diadenylate cyclase</fullName>
        <ecNumber evidence="11">2.7.7.85</ecNumber>
    </alternativeName>
</protein>
<reference evidence="13 14" key="1">
    <citation type="journal article" date="2010" name="Stand. Genomic Sci.">
        <title>Complete genome sequence of Acetohalobium arabaticum type strain (Z-7288).</title>
        <authorList>
            <person name="Sikorski J."/>
            <person name="Lapidus A."/>
            <person name="Chertkov O."/>
            <person name="Lucas S."/>
            <person name="Copeland A."/>
            <person name="Glavina Del Rio T."/>
            <person name="Nolan M."/>
            <person name="Tice H."/>
            <person name="Cheng J.F."/>
            <person name="Han C."/>
            <person name="Brambilla E."/>
            <person name="Pitluck S."/>
            <person name="Liolios K."/>
            <person name="Ivanova N."/>
            <person name="Mavromatis K."/>
            <person name="Mikhailova N."/>
            <person name="Pati A."/>
            <person name="Bruce D."/>
            <person name="Detter C."/>
            <person name="Tapia R."/>
            <person name="Goodwin L."/>
            <person name="Chen A."/>
            <person name="Palaniappan K."/>
            <person name="Land M."/>
            <person name="Hauser L."/>
            <person name="Chang Y.J."/>
            <person name="Jeffries C.D."/>
            <person name="Rohde M."/>
            <person name="Goker M."/>
            <person name="Spring S."/>
            <person name="Woyke T."/>
            <person name="Bristow J."/>
            <person name="Eisen J.A."/>
            <person name="Markowitz V."/>
            <person name="Hugenholtz P."/>
            <person name="Kyrpides N.C."/>
            <person name="Klenk H.P."/>
        </authorList>
    </citation>
    <scope>NUCLEOTIDE SEQUENCE [LARGE SCALE GENOMIC DNA]</scope>
    <source>
        <strain evidence="14">ATCC 49924 / DSM 5501 / Z-7288</strain>
    </source>
</reference>
<feature type="domain" description="DAC" evidence="12">
    <location>
        <begin position="5"/>
        <end position="143"/>
    </location>
</feature>
<dbReference type="GO" id="GO:0006281">
    <property type="term" value="P:DNA repair"/>
    <property type="evidence" value="ECO:0007669"/>
    <property type="project" value="UniProtKB-UniRule"/>
</dbReference>
<feature type="binding site" evidence="11">
    <location>
        <position position="72"/>
    </location>
    <ligand>
        <name>ATP</name>
        <dbReference type="ChEBI" id="CHEBI:30616"/>
    </ligand>
</feature>
<keyword evidence="10 11" id="KW-0234">DNA repair</keyword>
<comment type="similarity">
    <text evidence="11">Belongs to the DisA family.</text>
</comment>
<gene>
    <name evidence="11" type="primary">disA</name>
    <name evidence="13" type="ordered locus">Acear_0133</name>
</gene>
<keyword evidence="4 11" id="KW-0548">Nucleotidyltransferase</keyword>
<keyword evidence="8 11" id="KW-0460">Magnesium</keyword>
<evidence type="ECO:0000256" key="1">
    <source>
        <dbReference type="ARBA" id="ARBA00000877"/>
    </source>
</evidence>
<dbReference type="SUPFAM" id="SSF143597">
    <property type="entry name" value="YojJ-like"/>
    <property type="match status" value="1"/>
</dbReference>
<dbReference type="KEGG" id="aar:Acear_0133"/>
<dbReference type="Pfam" id="PF10635">
    <property type="entry name" value="DisA-linker"/>
    <property type="match status" value="1"/>
</dbReference>
<proteinExistence type="inferred from homology"/>
<dbReference type="GO" id="GO:0003677">
    <property type="term" value="F:DNA binding"/>
    <property type="evidence" value="ECO:0007669"/>
    <property type="project" value="UniProtKB-UniRule"/>
</dbReference>
<evidence type="ECO:0000256" key="11">
    <source>
        <dbReference type="HAMAP-Rule" id="MF_01438"/>
    </source>
</evidence>
<keyword evidence="7 11" id="KW-0067">ATP-binding</keyword>
<comment type="cofactor">
    <cofactor evidence="2 11">
        <name>Mg(2+)</name>
        <dbReference type="ChEBI" id="CHEBI:18420"/>
    </cofactor>
</comment>
<dbReference type="GO" id="GO:0005524">
    <property type="term" value="F:ATP binding"/>
    <property type="evidence" value="ECO:0007669"/>
    <property type="project" value="UniProtKB-UniRule"/>
</dbReference>
<comment type="function">
    <text evidence="11">Participates in a DNA-damage check-point that is active prior to asymmetric division when DNA is damaged. DisA forms globular foci that rapidly scan along the chromosomes during sporulation, searching for lesions. When a lesion is present, DisA pauses at the lesion site. This triggers a cellular response that culminates in a temporary block in sporulation initiation.</text>
</comment>
<evidence type="ECO:0000256" key="4">
    <source>
        <dbReference type="ARBA" id="ARBA00022695"/>
    </source>
</evidence>
<dbReference type="InterPro" id="IPR000445">
    <property type="entry name" value="HhH_motif"/>
</dbReference>
<evidence type="ECO:0000256" key="6">
    <source>
        <dbReference type="ARBA" id="ARBA00022763"/>
    </source>
</evidence>
<evidence type="ECO:0000256" key="10">
    <source>
        <dbReference type="ARBA" id="ARBA00023204"/>
    </source>
</evidence>
<dbReference type="GO" id="GO:0106408">
    <property type="term" value="F:diadenylate cyclase activity"/>
    <property type="evidence" value="ECO:0007669"/>
    <property type="project" value="UniProtKB-EC"/>
</dbReference>
<dbReference type="GO" id="GO:0016787">
    <property type="term" value="F:hydrolase activity"/>
    <property type="evidence" value="ECO:0007669"/>
    <property type="project" value="UniProtKB-ARBA"/>
</dbReference>
<keyword evidence="14" id="KW-1185">Reference proteome</keyword>
<evidence type="ECO:0000259" key="12">
    <source>
        <dbReference type="PROSITE" id="PS51794"/>
    </source>
</evidence>
<evidence type="ECO:0000313" key="14">
    <source>
        <dbReference type="Proteomes" id="UP000001661"/>
    </source>
</evidence>
<dbReference type="AlphaFoldDB" id="D9QSZ6"/>
<dbReference type="RefSeq" id="WP_013277131.1">
    <property type="nucleotide sequence ID" value="NC_014378.1"/>
</dbReference>
<dbReference type="InterPro" id="IPR010994">
    <property type="entry name" value="RuvA_2-like"/>
</dbReference>
<dbReference type="NCBIfam" id="NF010009">
    <property type="entry name" value="PRK13482.1"/>
    <property type="match status" value="1"/>
</dbReference>
<dbReference type="Gene3D" id="1.20.1260.110">
    <property type="entry name" value="DNA integrity scanning linker region"/>
    <property type="match status" value="1"/>
</dbReference>
<dbReference type="EMBL" id="CP002105">
    <property type="protein sequence ID" value="ADL11684.1"/>
    <property type="molecule type" value="Genomic_DNA"/>
</dbReference>
<dbReference type="HOGENOM" id="CLU_787128_0_0_9"/>
<dbReference type="SUPFAM" id="SSF47781">
    <property type="entry name" value="RuvA domain 2-like"/>
    <property type="match status" value="1"/>
</dbReference>
<dbReference type="InterPro" id="IPR003390">
    <property type="entry name" value="DNA_integrity_scan_DisA_N"/>
</dbReference>
<comment type="catalytic activity">
    <reaction evidence="1 11">
        <text>2 ATP = 3',3'-c-di-AMP + 2 diphosphate</text>
        <dbReference type="Rhea" id="RHEA:35655"/>
        <dbReference type="ChEBI" id="CHEBI:30616"/>
        <dbReference type="ChEBI" id="CHEBI:33019"/>
        <dbReference type="ChEBI" id="CHEBI:71500"/>
        <dbReference type="EC" id="2.7.7.85"/>
    </reaction>
</comment>
<evidence type="ECO:0000256" key="8">
    <source>
        <dbReference type="ARBA" id="ARBA00022842"/>
    </source>
</evidence>
<keyword evidence="9 11" id="KW-0238">DNA-binding</keyword>
<dbReference type="HAMAP" id="MF_01438">
    <property type="entry name" value="DisA"/>
    <property type="match status" value="1"/>
</dbReference>
<comment type="subunit">
    <text evidence="11">Homooctamer.</text>
</comment>
<dbReference type="PANTHER" id="PTHR34185:SF3">
    <property type="entry name" value="DNA INTEGRITY SCANNING PROTEIN DISA"/>
    <property type="match status" value="1"/>
</dbReference>
<accession>D9QSZ6</accession>
<dbReference type="Proteomes" id="UP000001661">
    <property type="component" value="Chromosome"/>
</dbReference>
<keyword evidence="5 11" id="KW-0547">Nucleotide-binding</keyword>
<dbReference type="PANTHER" id="PTHR34185">
    <property type="entry name" value="DIADENYLATE CYCLASE"/>
    <property type="match status" value="1"/>
</dbReference>
<feature type="binding site" evidence="11">
    <location>
        <begin position="103"/>
        <end position="107"/>
    </location>
    <ligand>
        <name>ATP</name>
        <dbReference type="ChEBI" id="CHEBI:30616"/>
    </ligand>
</feature>
<evidence type="ECO:0000256" key="9">
    <source>
        <dbReference type="ARBA" id="ARBA00023125"/>
    </source>
</evidence>
<keyword evidence="6 11" id="KW-0227">DNA damage</keyword>
<evidence type="ECO:0000256" key="7">
    <source>
        <dbReference type="ARBA" id="ARBA00022840"/>
    </source>
</evidence>
<dbReference type="GO" id="GO:0004016">
    <property type="term" value="F:adenylate cyclase activity"/>
    <property type="evidence" value="ECO:0007669"/>
    <property type="project" value="TreeGrafter"/>
</dbReference>
<dbReference type="GO" id="GO:0140097">
    <property type="term" value="F:catalytic activity, acting on DNA"/>
    <property type="evidence" value="ECO:0007669"/>
    <property type="project" value="UniProtKB-ARBA"/>
</dbReference>
<feature type="binding site" evidence="11">
    <location>
        <position position="90"/>
    </location>
    <ligand>
        <name>ATP</name>
        <dbReference type="ChEBI" id="CHEBI:30616"/>
    </ligand>
</feature>
<dbReference type="STRING" id="574087.Acear_0133"/>
<dbReference type="Pfam" id="PF00633">
    <property type="entry name" value="HHH"/>
    <property type="match status" value="1"/>
</dbReference>
<dbReference type="EC" id="2.7.7.85" evidence="11"/>
<dbReference type="InterPro" id="IPR018906">
    <property type="entry name" value="DNA_integrity_scan_DisA_link"/>
</dbReference>
<dbReference type="Gene3D" id="1.10.150.20">
    <property type="entry name" value="5' to 3' exonuclease, C-terminal subdomain"/>
    <property type="match status" value="1"/>
</dbReference>
<dbReference type="InterPro" id="IPR036888">
    <property type="entry name" value="DNA_integrity_DisA_N_sf"/>
</dbReference>
<dbReference type="OrthoDB" id="41841at2"/>
<evidence type="ECO:0000256" key="2">
    <source>
        <dbReference type="ARBA" id="ARBA00001946"/>
    </source>
</evidence>
<keyword evidence="3 11" id="KW-0808">Transferase</keyword>
<dbReference type="Gene3D" id="3.40.1700.10">
    <property type="entry name" value="DNA integrity scanning protein, DisA, N-terminal domain"/>
    <property type="match status" value="1"/>
</dbReference>
<name>D9QSZ6_ACEAZ</name>
<organism evidence="13 14">
    <name type="scientific">Acetohalobium arabaticum (strain ATCC 49924 / DSM 5501 / Z-7288)</name>
    <dbReference type="NCBI Taxonomy" id="574087"/>
    <lineage>
        <taxon>Bacteria</taxon>
        <taxon>Bacillati</taxon>
        <taxon>Bacillota</taxon>
        <taxon>Clostridia</taxon>
        <taxon>Halanaerobiales</taxon>
        <taxon>Halobacteroidaceae</taxon>
        <taxon>Acetohalobium</taxon>
    </lineage>
</organism>
<dbReference type="InterPro" id="IPR038331">
    <property type="entry name" value="DisA_sf"/>
</dbReference>
<dbReference type="eggNOG" id="COG1623">
    <property type="taxonomic scope" value="Bacteria"/>
</dbReference>
<comment type="function">
    <text evidence="11">Has also diadenylate cyclase activity, catalyzing the condensation of 2 ATP molecules into cyclic di-AMP (c-di-AMP). c-di-AMP acts as a signaling molecule that couples DNA integrity with progression of sporulation. The rise in c-di-AMP level generated by DisA while scanning the chromosome, operates as a positive signal that advances sporulation; upon encountering a lesion, the DisA focus arrests at the damaged site and halts c-di-AMP synthesis.</text>
</comment>
<dbReference type="InterPro" id="IPR050338">
    <property type="entry name" value="DisA"/>
</dbReference>
<dbReference type="PROSITE" id="PS51794">
    <property type="entry name" value="DAC"/>
    <property type="match status" value="1"/>
</dbReference>
<dbReference type="InterPro" id="IPR023763">
    <property type="entry name" value="DNA_integrity_scanning_protein"/>
</dbReference>
<sequence>MDTEHDEFKEVFDFLAPGTSFREGLENILRAKTGGLIVVGDSKEVLGIVDGGFNINSELTAARLYELAKMDGAIVLSSDCERILCANAQLVPDPGISSTETGTRHRTAERVAKQTGELVISISQRRDIISLYKNEEKYVLEDIRVILAKANQAIQTLEKYRSVLDQTLNKLSALEFQDLVTVSEVATVLQRTEMVLRIGKEIERYIRELGTEGRLINMQLEELLANVKDEGILLIKDYITQSQIESEEGAEGEEDDENVINSPEDILINISDYASDDLVSLTTISKRLGYGGNMSVLDLSVSPRGYRLLRKIPRLPMPVIENLVDNFSDFQAILNASIDELDDVDGVGEVRAQAIKEGLKRLRDQSLLEQRMY</sequence>
<dbReference type="FunFam" id="3.40.1700.10:FF:000001">
    <property type="entry name" value="DNA integrity scanning protein DisA"/>
    <property type="match status" value="1"/>
</dbReference>
<evidence type="ECO:0000313" key="13">
    <source>
        <dbReference type="EMBL" id="ADL11684.1"/>
    </source>
</evidence>
<evidence type="ECO:0000256" key="3">
    <source>
        <dbReference type="ARBA" id="ARBA00022679"/>
    </source>
</evidence>
<dbReference type="Pfam" id="PF02457">
    <property type="entry name" value="DAC"/>
    <property type="match status" value="1"/>
</dbReference>